<dbReference type="EMBL" id="CP104065">
    <property type="protein sequence ID" value="WAH39394.1"/>
    <property type="molecule type" value="Genomic_DNA"/>
</dbReference>
<comment type="similarity">
    <text evidence="1">Belongs to the FAH family.</text>
</comment>
<geneLocation type="plasmid" evidence="5 6">
    <name>unnamed1</name>
</geneLocation>
<dbReference type="Proteomes" id="UP001164803">
    <property type="component" value="Plasmid unnamed1"/>
</dbReference>
<dbReference type="GO" id="GO:0016787">
    <property type="term" value="F:hydrolase activity"/>
    <property type="evidence" value="ECO:0007669"/>
    <property type="project" value="UniProtKB-KW"/>
</dbReference>
<accession>A0ABY6Z968</accession>
<dbReference type="Proteomes" id="UP001164803">
    <property type="component" value="Chromosome"/>
</dbReference>
<sequence length="159" mass="17616">MKRDVPTIPVVFAKLSNTVCADGDGVPFPRVSEQLDYEAELAIVIGKQGRYISEDDAMDYVAGYTALNDITVRDWQHRTPQWLQGKSFDLSGPMGPVMVTADEIADPHNLDIKLWLNNELRQHDNTGRLIFNIPFLISFVSQIMTLEPGDVIATGTPGA</sequence>
<gene>
    <name evidence="4" type="ORF">NZD86_19225</name>
    <name evidence="5" type="ORF">NZD86_23830</name>
</gene>
<evidence type="ECO:0000313" key="4">
    <source>
        <dbReference type="EMBL" id="WAH36337.1"/>
    </source>
</evidence>
<keyword evidence="5" id="KW-0378">Hydrolase</keyword>
<keyword evidence="2" id="KW-0479">Metal-binding</keyword>
<dbReference type="InterPro" id="IPR051121">
    <property type="entry name" value="FAH"/>
</dbReference>
<dbReference type="SUPFAM" id="SSF56529">
    <property type="entry name" value="FAH"/>
    <property type="match status" value="1"/>
</dbReference>
<proteinExistence type="inferred from homology"/>
<evidence type="ECO:0000313" key="6">
    <source>
        <dbReference type="Proteomes" id="UP001164803"/>
    </source>
</evidence>
<dbReference type="PANTHER" id="PTHR42796">
    <property type="entry name" value="FUMARYLACETOACETATE HYDROLASE DOMAIN-CONTAINING PROTEIN 2A-RELATED"/>
    <property type="match status" value="1"/>
</dbReference>
<evidence type="ECO:0000259" key="3">
    <source>
        <dbReference type="Pfam" id="PF01557"/>
    </source>
</evidence>
<dbReference type="Pfam" id="PF01557">
    <property type="entry name" value="FAA_hydrolase"/>
    <property type="match status" value="1"/>
</dbReference>
<dbReference type="InterPro" id="IPR036663">
    <property type="entry name" value="Fumarylacetoacetase_C_sf"/>
</dbReference>
<dbReference type="Gene3D" id="3.90.850.10">
    <property type="entry name" value="Fumarylacetoacetase-like, C-terminal domain"/>
    <property type="match status" value="1"/>
</dbReference>
<keyword evidence="6" id="KW-1185">Reference proteome</keyword>
<protein>
    <submittedName>
        <fullName evidence="5">Fumarylacetoacetate hydrolase family protein</fullName>
    </submittedName>
</protein>
<feature type="domain" description="Fumarylacetoacetase-like C-terminal" evidence="3">
    <location>
        <begin position="4"/>
        <end position="158"/>
    </location>
</feature>
<evidence type="ECO:0000256" key="2">
    <source>
        <dbReference type="ARBA" id="ARBA00022723"/>
    </source>
</evidence>
<dbReference type="InterPro" id="IPR011234">
    <property type="entry name" value="Fumarylacetoacetase-like_C"/>
</dbReference>
<dbReference type="RefSeq" id="WP_268043666.1">
    <property type="nucleotide sequence ID" value="NZ_CP104064.1"/>
</dbReference>
<dbReference type="EMBL" id="CP104064">
    <property type="protein sequence ID" value="WAH36337.1"/>
    <property type="molecule type" value="Genomic_DNA"/>
</dbReference>
<dbReference type="PANTHER" id="PTHR42796:SF4">
    <property type="entry name" value="FUMARYLACETOACETATE HYDROLASE DOMAIN-CONTAINING PROTEIN 2A"/>
    <property type="match status" value="1"/>
</dbReference>
<evidence type="ECO:0000256" key="1">
    <source>
        <dbReference type="ARBA" id="ARBA00010211"/>
    </source>
</evidence>
<evidence type="ECO:0000313" key="5">
    <source>
        <dbReference type="EMBL" id="WAH39394.1"/>
    </source>
</evidence>
<keyword evidence="5" id="KW-0614">Plasmid</keyword>
<organism evidence="5 6">
    <name type="scientific">Alicyclobacillus dauci</name>
    <dbReference type="NCBI Taxonomy" id="1475485"/>
    <lineage>
        <taxon>Bacteria</taxon>
        <taxon>Bacillati</taxon>
        <taxon>Bacillota</taxon>
        <taxon>Bacilli</taxon>
        <taxon>Bacillales</taxon>
        <taxon>Alicyclobacillaceae</taxon>
        <taxon>Alicyclobacillus</taxon>
    </lineage>
</organism>
<reference evidence="5" key="1">
    <citation type="submission" date="2022-08" db="EMBL/GenBank/DDBJ databases">
        <title>Alicyclobacillus dauci DSM2870, complete genome.</title>
        <authorList>
            <person name="Wang Q."/>
            <person name="Cai R."/>
            <person name="Wang Z."/>
        </authorList>
    </citation>
    <scope>NUCLEOTIDE SEQUENCE</scope>
    <source>
        <strain evidence="5">DSM 28700</strain>
        <plasmid evidence="5">unnamed1</plasmid>
    </source>
</reference>
<name>A0ABY6Z968_9BACL</name>